<keyword evidence="9" id="KW-0675">Receptor</keyword>
<dbReference type="Gene3D" id="2.170.130.10">
    <property type="entry name" value="TonB-dependent receptor, plug domain"/>
    <property type="match status" value="1"/>
</dbReference>
<evidence type="ECO:0000256" key="4">
    <source>
        <dbReference type="RuleBase" id="RU003357"/>
    </source>
</evidence>
<proteinExistence type="inferred from homology"/>
<evidence type="ECO:0000259" key="8">
    <source>
        <dbReference type="Pfam" id="PF07715"/>
    </source>
</evidence>
<organism evidence="9 10">
    <name type="scientific">Sphingomonas melonis</name>
    <dbReference type="NCBI Taxonomy" id="152682"/>
    <lineage>
        <taxon>Bacteria</taxon>
        <taxon>Pseudomonadati</taxon>
        <taxon>Pseudomonadota</taxon>
        <taxon>Alphaproteobacteria</taxon>
        <taxon>Sphingomonadales</taxon>
        <taxon>Sphingomonadaceae</taxon>
        <taxon>Sphingomonas</taxon>
    </lineage>
</organism>
<keyword evidence="6" id="KW-0732">Signal</keyword>
<dbReference type="PANTHER" id="PTHR40980:SF3">
    <property type="entry name" value="TONB-DEPENDENT RECEPTOR-LIKE BETA-BARREL DOMAIN-CONTAINING PROTEIN"/>
    <property type="match status" value="1"/>
</dbReference>
<dbReference type="Gene3D" id="2.40.170.20">
    <property type="entry name" value="TonB-dependent receptor, beta-barrel domain"/>
    <property type="match status" value="1"/>
</dbReference>
<dbReference type="Pfam" id="PF07715">
    <property type="entry name" value="Plug"/>
    <property type="match status" value="1"/>
</dbReference>
<dbReference type="Proteomes" id="UP000517753">
    <property type="component" value="Unassembled WGS sequence"/>
</dbReference>
<dbReference type="AlphaFoldDB" id="A0A7Y9FRG3"/>
<reference evidence="9 10" key="2">
    <citation type="submission" date="2020-08" db="EMBL/GenBank/DDBJ databases">
        <title>The Agave Microbiome: Exploring the role of microbial communities in plant adaptations to desert environments.</title>
        <authorList>
            <person name="Partida-Martinez L.P."/>
        </authorList>
    </citation>
    <scope>NUCLEOTIDE SEQUENCE [LARGE SCALE GENOMIC DNA]</scope>
    <source>
        <strain evidence="9 10">AS2.3</strain>
    </source>
</reference>
<keyword evidence="10" id="KW-1185">Reference proteome</keyword>
<evidence type="ECO:0000259" key="7">
    <source>
        <dbReference type="Pfam" id="PF00593"/>
    </source>
</evidence>
<protein>
    <submittedName>
        <fullName evidence="9">TonB-dependent receptor</fullName>
    </submittedName>
</protein>
<dbReference type="RefSeq" id="WP_179510166.1">
    <property type="nucleotide sequence ID" value="NZ_JACCBY010000006.1"/>
</dbReference>
<dbReference type="NCBIfam" id="TIGR01782">
    <property type="entry name" value="TonB-Xanth-Caul"/>
    <property type="match status" value="1"/>
</dbReference>
<dbReference type="EMBL" id="JACCBY010000006">
    <property type="protein sequence ID" value="NYD91762.1"/>
    <property type="molecule type" value="Genomic_DNA"/>
</dbReference>
<dbReference type="InterPro" id="IPR010104">
    <property type="entry name" value="TonB_rcpt_bac"/>
</dbReference>
<feature type="region of interest" description="Disordered" evidence="5">
    <location>
        <begin position="38"/>
        <end position="93"/>
    </location>
</feature>
<dbReference type="GO" id="GO:0009279">
    <property type="term" value="C:cell outer membrane"/>
    <property type="evidence" value="ECO:0007669"/>
    <property type="project" value="UniProtKB-SubCell"/>
</dbReference>
<gene>
    <name evidence="9" type="ORF">HD841_003578</name>
</gene>
<keyword evidence="3" id="KW-0998">Cell outer membrane</keyword>
<feature type="signal peptide" evidence="6">
    <location>
        <begin position="1"/>
        <end position="35"/>
    </location>
</feature>
<dbReference type="InterPro" id="IPR000531">
    <property type="entry name" value="Beta-barrel_TonB"/>
</dbReference>
<name>A0A7Y9FRG3_9SPHN</name>
<evidence type="ECO:0000256" key="3">
    <source>
        <dbReference type="ARBA" id="ARBA00023237"/>
    </source>
</evidence>
<comment type="similarity">
    <text evidence="4">Belongs to the TonB-dependent receptor family.</text>
</comment>
<evidence type="ECO:0000313" key="9">
    <source>
        <dbReference type="EMBL" id="NYD91762.1"/>
    </source>
</evidence>
<dbReference type="SUPFAM" id="SSF56935">
    <property type="entry name" value="Porins"/>
    <property type="match status" value="1"/>
</dbReference>
<comment type="subcellular location">
    <subcellularLocation>
        <location evidence="1 4">Cell outer membrane</location>
    </subcellularLocation>
</comment>
<dbReference type="InterPro" id="IPR012910">
    <property type="entry name" value="Plug_dom"/>
</dbReference>
<feature type="domain" description="TonB-dependent receptor-like beta-barrel" evidence="7">
    <location>
        <begin position="523"/>
        <end position="1089"/>
    </location>
</feature>
<feature type="chain" id="PRO_5031184402" evidence="6">
    <location>
        <begin position="36"/>
        <end position="1126"/>
    </location>
</feature>
<reference evidence="9 10" key="1">
    <citation type="submission" date="2020-07" db="EMBL/GenBank/DDBJ databases">
        <authorList>
            <person name="Partida-Martinez L."/>
            <person name="Huntemann M."/>
            <person name="Clum A."/>
            <person name="Wang J."/>
            <person name="Palaniappan K."/>
            <person name="Ritter S."/>
            <person name="Chen I.-M."/>
            <person name="Stamatis D."/>
            <person name="Reddy T."/>
            <person name="O'Malley R."/>
            <person name="Daum C."/>
            <person name="Shapiro N."/>
            <person name="Ivanova N."/>
            <person name="Kyrpides N."/>
            <person name="Woyke T."/>
        </authorList>
    </citation>
    <scope>NUCLEOTIDE SEQUENCE [LARGE SCALE GENOMIC DNA]</scope>
    <source>
        <strain evidence="9 10">AS2.3</strain>
    </source>
</reference>
<feature type="compositionally biased region" description="Low complexity" evidence="5">
    <location>
        <begin position="51"/>
        <end position="85"/>
    </location>
</feature>
<evidence type="ECO:0000256" key="2">
    <source>
        <dbReference type="ARBA" id="ARBA00023136"/>
    </source>
</evidence>
<evidence type="ECO:0000256" key="5">
    <source>
        <dbReference type="SAM" id="MobiDB-lite"/>
    </source>
</evidence>
<dbReference type="PANTHER" id="PTHR40980">
    <property type="entry name" value="PLUG DOMAIN-CONTAINING PROTEIN"/>
    <property type="match status" value="1"/>
</dbReference>
<feature type="domain" description="TonB-dependent receptor plug" evidence="8">
    <location>
        <begin position="113"/>
        <end position="219"/>
    </location>
</feature>
<comment type="caution">
    <text evidence="9">The sequence shown here is derived from an EMBL/GenBank/DDBJ whole genome shotgun (WGS) entry which is preliminary data.</text>
</comment>
<evidence type="ECO:0000256" key="6">
    <source>
        <dbReference type="SAM" id="SignalP"/>
    </source>
</evidence>
<sequence length="1126" mass="121201">MMTRANTHAGRKAGRATLSVGVSVIAILCAVPAVAQDGVTPTKPVTAGSPGTTSGAASVQAGTAATAQDQAAATTGTSGASQDASVTPPDVDREEIVVTGTRQSLATAQNIKKNSDTVVDAITASDIGALPDRSVNEALQRVPGVAISRFAAPTDAQHFSVQGSGVVIRGLSYVRGEFNGRDTFAANGGREIGFNDVPSELVGSVEVFKNLTADLIEGGISGTVNINTRKPFDTDKNLLYVSGGMSYGDFEGRGTPSGVALFSKQFDVGGGRIGILGSVTYSQFRNRADSVFLSSYLPRYNDDRNGNGVQDAGEGRTINAGTPFASTLFDTYPVPNGTSRVYVPLGAGYREEHINRERLGFSGALQYENADKTFLFTAQYLRTDSYEEHLDRTIEPSVYYPDATTTFPVGGVTPTYDANGVFTSGVLGRNTGALQGNLPNGGGYGPLTQFVANGLNTGLTNRYFNSDSVTQDHAINVKWDVTDRLHLNLDGQYVKSNVKGRDDVLDTATQTQAAIDTRTSFPTVQFQTPGFNTASYFANPQSVYFADAFNNRNINDGQEWAFRGDAQYDLAEDSFLRKIRVGGRYASRDQTVRTNDYLNWGAVSQTWTGAGPQSFAQAPAGTYGLHVFDNFLRGEVAAPPSANYVNPDIISNHDAFISLIRGITKAGGGTYVPIEDRVRSDGKPLVDGYFLPNEVYRNTEKTYAAYARLDFGKDDFVRDGMSLSGNIGVRWVRTQDKAFGSINFPQSTTVFRPDNNVLPDGTVGPARYTDIASYCAFRAASPGLFNTVDPLCTIPLAQAQAALAFANGGSTPSVASQSYDRWLPSFNLRLDFSPKFLMRFAYSKAISRPNFGSLRNVTSISPSGGNASGVYNFDGATSNSNPFLVPVLANQFDLTAEWYFAKVGQLTVAGFYKSLSDIILDNFGYNRTFTNNGQTFTASVTGPNNGAGSSKIKGVEVSYQQTYDFLPGFLRGFGSQATYTFVDAGNLPNSLPANAANDGNRPPLDVGGLYDNLPLAGLSKHNFNVAAFYDLSVFSARIAYSWRSKFLLNNRDCCFPFLPIYALPTGQLDGSTFLTVNRNFKIGIEVQNILNNTTKTTFLLNGQGLEAPRTFFKSDRQFTLSTRLTF</sequence>
<evidence type="ECO:0000256" key="1">
    <source>
        <dbReference type="ARBA" id="ARBA00004442"/>
    </source>
</evidence>
<keyword evidence="2 4" id="KW-0472">Membrane</keyword>
<dbReference type="InterPro" id="IPR036942">
    <property type="entry name" value="Beta-barrel_TonB_sf"/>
</dbReference>
<dbReference type="InterPro" id="IPR037066">
    <property type="entry name" value="Plug_dom_sf"/>
</dbReference>
<accession>A0A7Y9FRG3</accession>
<dbReference type="Pfam" id="PF00593">
    <property type="entry name" value="TonB_dep_Rec_b-barrel"/>
    <property type="match status" value="1"/>
</dbReference>
<evidence type="ECO:0000313" key="10">
    <source>
        <dbReference type="Proteomes" id="UP000517753"/>
    </source>
</evidence>
<keyword evidence="4" id="KW-0798">TonB box</keyword>